<proteinExistence type="predicted"/>
<accession>X1QNC5</accession>
<sequence length="44" mass="5048">MVYLVTEETMEGQILHGALSRGDDAILDLVDDIWSDTFYDRKNT</sequence>
<comment type="caution">
    <text evidence="1">The sequence shown here is derived from an EMBL/GenBank/DDBJ whole genome shotgun (WGS) entry which is preliminary data.</text>
</comment>
<reference evidence="1" key="1">
    <citation type="journal article" date="2014" name="Front. Microbiol.">
        <title>High frequency of phylogenetically diverse reductive dehalogenase-homologous genes in deep subseafloor sedimentary metagenomes.</title>
        <authorList>
            <person name="Kawai M."/>
            <person name="Futagami T."/>
            <person name="Toyoda A."/>
            <person name="Takaki Y."/>
            <person name="Nishi S."/>
            <person name="Hori S."/>
            <person name="Arai W."/>
            <person name="Tsubouchi T."/>
            <person name="Morono Y."/>
            <person name="Uchiyama I."/>
            <person name="Ito T."/>
            <person name="Fujiyama A."/>
            <person name="Inagaki F."/>
            <person name="Takami H."/>
        </authorList>
    </citation>
    <scope>NUCLEOTIDE SEQUENCE</scope>
    <source>
        <strain evidence="1">Expedition CK06-06</strain>
    </source>
</reference>
<gene>
    <name evidence="1" type="ORF">S06H3_55166</name>
</gene>
<protein>
    <submittedName>
        <fullName evidence="1">Uncharacterized protein</fullName>
    </submittedName>
</protein>
<evidence type="ECO:0000313" key="1">
    <source>
        <dbReference type="EMBL" id="GAI56291.1"/>
    </source>
</evidence>
<dbReference type="EMBL" id="BARV01035343">
    <property type="protein sequence ID" value="GAI56291.1"/>
    <property type="molecule type" value="Genomic_DNA"/>
</dbReference>
<name>X1QNC5_9ZZZZ</name>
<dbReference type="AlphaFoldDB" id="X1QNC5"/>
<organism evidence="1">
    <name type="scientific">marine sediment metagenome</name>
    <dbReference type="NCBI Taxonomy" id="412755"/>
    <lineage>
        <taxon>unclassified sequences</taxon>
        <taxon>metagenomes</taxon>
        <taxon>ecological metagenomes</taxon>
    </lineage>
</organism>